<accession>A0A8T1TVU1</accession>
<reference evidence="2" key="1">
    <citation type="submission" date="2021-01" db="EMBL/GenBank/DDBJ databases">
        <title>Phytophthora aleatoria, a newly-described species from Pinus radiata is distinct from Phytophthora cactorum isolates based on comparative genomics.</title>
        <authorList>
            <person name="Mcdougal R."/>
            <person name="Panda P."/>
            <person name="Williams N."/>
            <person name="Studholme D.J."/>
        </authorList>
    </citation>
    <scope>NUCLEOTIDE SEQUENCE</scope>
    <source>
        <strain evidence="2">NZFS 3830</strain>
    </source>
</reference>
<protein>
    <recommendedName>
        <fullName evidence="1">Jacalin-type lectin domain-containing protein</fullName>
    </recommendedName>
</protein>
<dbReference type="Proteomes" id="UP000688947">
    <property type="component" value="Unassembled WGS sequence"/>
</dbReference>
<dbReference type="SMART" id="SM00915">
    <property type="entry name" value="Jacalin"/>
    <property type="match status" value="1"/>
</dbReference>
<feature type="domain" description="Jacalin-type lectin" evidence="1">
    <location>
        <begin position="62"/>
        <end position="182"/>
    </location>
</feature>
<dbReference type="VEuPathDB" id="FungiDB:PC110_g8660"/>
<evidence type="ECO:0000313" key="2">
    <source>
        <dbReference type="EMBL" id="KAG6949372.1"/>
    </source>
</evidence>
<proteinExistence type="predicted"/>
<evidence type="ECO:0000313" key="3">
    <source>
        <dbReference type="Proteomes" id="UP000688947"/>
    </source>
</evidence>
<name>A0A8T1TVU1_9STRA</name>
<dbReference type="InterPro" id="IPR001229">
    <property type="entry name" value="Jacalin-like_lectin_dom"/>
</dbReference>
<gene>
    <name evidence="2" type="ORF">JG687_00014903</name>
</gene>
<sequence>MVAFVSINNGVARAVGAPGGRGGAGGNGRTYRRPVPVPVVCEDPTLPPGAEAGSLVVGGPHGVHFSDAALVKSGQKVLSINLRAAERVDAVILTIVNPSGEESTLYHGGRGGVLKTPLALAEGEYITIMEAHTGNFIEGGTWMGYNITDQVGTDTAKDGYQLGGFIGRSGDELDRVCAIWTSIKPVV</sequence>
<dbReference type="AlphaFoldDB" id="A0A8T1TVU1"/>
<evidence type="ECO:0000259" key="1">
    <source>
        <dbReference type="SMART" id="SM00915"/>
    </source>
</evidence>
<comment type="caution">
    <text evidence="2">The sequence shown here is derived from an EMBL/GenBank/DDBJ whole genome shotgun (WGS) entry which is preliminary data.</text>
</comment>
<organism evidence="2 3">
    <name type="scientific">Phytophthora cactorum</name>
    <dbReference type="NCBI Taxonomy" id="29920"/>
    <lineage>
        <taxon>Eukaryota</taxon>
        <taxon>Sar</taxon>
        <taxon>Stramenopiles</taxon>
        <taxon>Oomycota</taxon>
        <taxon>Peronosporomycetes</taxon>
        <taxon>Peronosporales</taxon>
        <taxon>Peronosporaceae</taxon>
        <taxon>Phytophthora</taxon>
    </lineage>
</organism>
<dbReference type="Pfam" id="PF01419">
    <property type="entry name" value="Jacalin"/>
    <property type="match status" value="1"/>
</dbReference>
<dbReference type="EMBL" id="JAENGZ010001257">
    <property type="protein sequence ID" value="KAG6949372.1"/>
    <property type="molecule type" value="Genomic_DNA"/>
</dbReference>